<dbReference type="Gene3D" id="3.30.465.10">
    <property type="match status" value="2"/>
</dbReference>
<evidence type="ECO:0000256" key="1">
    <source>
        <dbReference type="ARBA" id="ARBA00001974"/>
    </source>
</evidence>
<dbReference type="InterPro" id="IPR016166">
    <property type="entry name" value="FAD-bd_PCMH"/>
</dbReference>
<protein>
    <recommendedName>
        <fullName evidence="6">FAD-binding PCMH-type domain-containing protein</fullName>
    </recommendedName>
</protein>
<dbReference type="SUPFAM" id="SSF56176">
    <property type="entry name" value="FAD-binding/transporter-associated domain-like"/>
    <property type="match status" value="1"/>
</dbReference>
<dbReference type="InterPro" id="IPR050416">
    <property type="entry name" value="FAD-linked_Oxidoreductase"/>
</dbReference>
<comment type="caution">
    <text evidence="7">The sequence shown here is derived from an EMBL/GenBank/DDBJ whole genome shotgun (WGS) entry which is preliminary data.</text>
</comment>
<keyword evidence="8" id="KW-1185">Reference proteome</keyword>
<evidence type="ECO:0000259" key="6">
    <source>
        <dbReference type="PROSITE" id="PS51387"/>
    </source>
</evidence>
<comment type="similarity">
    <text evidence="2">Belongs to the oxygen-dependent FAD-linked oxidoreductase family.</text>
</comment>
<comment type="cofactor">
    <cofactor evidence="1">
        <name>FAD</name>
        <dbReference type="ChEBI" id="CHEBI:57692"/>
    </cofactor>
</comment>
<name>A0ABR4HMI1_9EURO</name>
<dbReference type="PROSITE" id="PS51387">
    <property type="entry name" value="FAD_PCMH"/>
    <property type="match status" value="1"/>
</dbReference>
<dbReference type="PANTHER" id="PTHR42973:SF39">
    <property type="entry name" value="FAD-BINDING PCMH-TYPE DOMAIN-CONTAINING PROTEIN"/>
    <property type="match status" value="1"/>
</dbReference>
<evidence type="ECO:0000256" key="3">
    <source>
        <dbReference type="ARBA" id="ARBA00022630"/>
    </source>
</evidence>
<reference evidence="7 8" key="1">
    <citation type="submission" date="2024-07" db="EMBL/GenBank/DDBJ databases">
        <title>Section-level genome sequencing and comparative genomics of Aspergillus sections Usti and Cavernicolus.</title>
        <authorList>
            <consortium name="Lawrence Berkeley National Laboratory"/>
            <person name="Nybo J.L."/>
            <person name="Vesth T.C."/>
            <person name="Theobald S."/>
            <person name="Frisvad J.C."/>
            <person name="Larsen T.O."/>
            <person name="Kjaerboelling I."/>
            <person name="Rothschild-Mancinelli K."/>
            <person name="Lyhne E.K."/>
            <person name="Kogle M.E."/>
            <person name="Barry K."/>
            <person name="Clum A."/>
            <person name="Na H."/>
            <person name="Ledsgaard L."/>
            <person name="Lin J."/>
            <person name="Lipzen A."/>
            <person name="Kuo A."/>
            <person name="Riley R."/>
            <person name="Mondo S."/>
            <person name="Labutti K."/>
            <person name="Haridas S."/>
            <person name="Pangalinan J."/>
            <person name="Salamov A.A."/>
            <person name="Simmons B.A."/>
            <person name="Magnuson J.K."/>
            <person name="Chen J."/>
            <person name="Drula E."/>
            <person name="Henrissat B."/>
            <person name="Wiebenga A."/>
            <person name="Lubbers R.J."/>
            <person name="Gomes A.C."/>
            <person name="Makela M.R."/>
            <person name="Stajich J."/>
            <person name="Grigoriev I.V."/>
            <person name="Mortensen U.H."/>
            <person name="De Vries R.P."/>
            <person name="Baker S.E."/>
            <person name="Andersen M.R."/>
        </authorList>
    </citation>
    <scope>NUCLEOTIDE SEQUENCE [LARGE SCALE GENOMIC DNA]</scope>
    <source>
        <strain evidence="7 8">CBS 588.65</strain>
    </source>
</reference>
<proteinExistence type="inferred from homology"/>
<dbReference type="InterPro" id="IPR036318">
    <property type="entry name" value="FAD-bd_PCMH-like_sf"/>
</dbReference>
<dbReference type="Pfam" id="PF01565">
    <property type="entry name" value="FAD_binding_4"/>
    <property type="match status" value="1"/>
</dbReference>
<evidence type="ECO:0000256" key="4">
    <source>
        <dbReference type="ARBA" id="ARBA00022827"/>
    </source>
</evidence>
<keyword evidence="5" id="KW-0560">Oxidoreductase</keyword>
<accession>A0ABR4HMI1</accession>
<dbReference type="InterPro" id="IPR012951">
    <property type="entry name" value="BBE"/>
</dbReference>
<keyword evidence="4" id="KW-0274">FAD</keyword>
<feature type="domain" description="FAD-binding PCMH-type" evidence="6">
    <location>
        <begin position="112"/>
        <end position="296"/>
    </location>
</feature>
<dbReference type="EMBL" id="JBFXLT010000021">
    <property type="protein sequence ID" value="KAL2816678.1"/>
    <property type="molecule type" value="Genomic_DNA"/>
</dbReference>
<organism evidence="7 8">
    <name type="scientific">Aspergillus granulosus</name>
    <dbReference type="NCBI Taxonomy" id="176169"/>
    <lineage>
        <taxon>Eukaryota</taxon>
        <taxon>Fungi</taxon>
        <taxon>Dikarya</taxon>
        <taxon>Ascomycota</taxon>
        <taxon>Pezizomycotina</taxon>
        <taxon>Eurotiomycetes</taxon>
        <taxon>Eurotiomycetidae</taxon>
        <taxon>Eurotiales</taxon>
        <taxon>Aspergillaceae</taxon>
        <taxon>Aspergillus</taxon>
        <taxon>Aspergillus subgen. Nidulantes</taxon>
    </lineage>
</organism>
<dbReference type="PANTHER" id="PTHR42973">
    <property type="entry name" value="BINDING OXIDOREDUCTASE, PUTATIVE (AFU_ORTHOLOGUE AFUA_1G17690)-RELATED"/>
    <property type="match status" value="1"/>
</dbReference>
<sequence>MLLNNVISSHDPRLPHCRCLPNESCWPNLKIWEEFNKTIGGNLLRLRPVGSSCHGIEYDQNRCATVRASTHNGLWRISEPAAYQWTNWESLQGDLEWGSCPIEGSREIVCSQGRIPLYAVMAQSAQQVQSAVRFAKSYNIRITIRNTGHDSIGRSSGPDSIQINLSGLKTIRFMDDFIPRGGHQSDSQGQAVTVGAGVLGMELLQAGQRQGLNVMTAESRSVGAVGGFLQGGGTSLLGPVYGMASDNALEFTVVTAEGDLVVANRFHNTDLFWALRGGGGGSFGITLDVTIRTFSDVPAVRAQFTMTLSRQNRTSLNADQSLWDITAEIANLLPILKRLDDTTGAVIVLVILVDSVALTAEVVFTDFSDVSAAQLHFTRLLEETNKRGLPYMFNLTLYPQLSTYLNEPSRDIDMRGVGQVEGSVLVSEQLFFKSNGTSEIINLLSRLQFESGDSVEILMSTGGQVKANKGIIDSALLPAWRDSALLITIRRFLPSNSTTKRMRNSQLPYLRSMESPYMGSYLNVADPDEPDFQRAFWGDNYKRLYQIKQKWDPNGLFIVRMGVGSENWDDEGICRCEKPRASVGH</sequence>
<dbReference type="InterPro" id="IPR016169">
    <property type="entry name" value="FAD-bd_PCMH_sub2"/>
</dbReference>
<evidence type="ECO:0000256" key="5">
    <source>
        <dbReference type="ARBA" id="ARBA00023002"/>
    </source>
</evidence>
<evidence type="ECO:0000313" key="7">
    <source>
        <dbReference type="EMBL" id="KAL2816678.1"/>
    </source>
</evidence>
<dbReference type="Pfam" id="PF08031">
    <property type="entry name" value="BBE"/>
    <property type="match status" value="1"/>
</dbReference>
<evidence type="ECO:0000256" key="2">
    <source>
        <dbReference type="ARBA" id="ARBA00005466"/>
    </source>
</evidence>
<dbReference type="InterPro" id="IPR006094">
    <property type="entry name" value="Oxid_FAD_bind_N"/>
</dbReference>
<evidence type="ECO:0000313" key="8">
    <source>
        <dbReference type="Proteomes" id="UP001610334"/>
    </source>
</evidence>
<keyword evidence="3" id="KW-0285">Flavoprotein</keyword>
<gene>
    <name evidence="7" type="ORF">BJX63DRAFT_419875</name>
</gene>
<dbReference type="Proteomes" id="UP001610334">
    <property type="component" value="Unassembled WGS sequence"/>
</dbReference>